<organism evidence="2 3">
    <name type="scientific">Pristionchus mayeri</name>
    <dbReference type="NCBI Taxonomy" id="1317129"/>
    <lineage>
        <taxon>Eukaryota</taxon>
        <taxon>Metazoa</taxon>
        <taxon>Ecdysozoa</taxon>
        <taxon>Nematoda</taxon>
        <taxon>Chromadorea</taxon>
        <taxon>Rhabditida</taxon>
        <taxon>Rhabditina</taxon>
        <taxon>Diplogasteromorpha</taxon>
        <taxon>Diplogasteroidea</taxon>
        <taxon>Neodiplogasteridae</taxon>
        <taxon>Pristionchus</taxon>
    </lineage>
</organism>
<dbReference type="AlphaFoldDB" id="A0AAN5CIM8"/>
<gene>
    <name evidence="2" type="ORF">PMAYCL1PPCAC_15306</name>
</gene>
<feature type="transmembrane region" description="Helical" evidence="1">
    <location>
        <begin position="183"/>
        <end position="205"/>
    </location>
</feature>
<evidence type="ECO:0000313" key="2">
    <source>
        <dbReference type="EMBL" id="GMR45111.1"/>
    </source>
</evidence>
<feature type="transmembrane region" description="Helical" evidence="1">
    <location>
        <begin position="259"/>
        <end position="282"/>
    </location>
</feature>
<comment type="caution">
    <text evidence="2">The sequence shown here is derived from an EMBL/GenBank/DDBJ whole genome shotgun (WGS) entry which is preliminary data.</text>
</comment>
<accession>A0AAN5CIM8</accession>
<evidence type="ECO:0000313" key="3">
    <source>
        <dbReference type="Proteomes" id="UP001328107"/>
    </source>
</evidence>
<feature type="non-terminal residue" evidence="2">
    <location>
        <position position="1"/>
    </location>
</feature>
<feature type="non-terminal residue" evidence="2">
    <location>
        <position position="306"/>
    </location>
</feature>
<dbReference type="Gene3D" id="1.20.1070.10">
    <property type="entry name" value="Rhodopsin 7-helix transmembrane proteins"/>
    <property type="match status" value="1"/>
</dbReference>
<name>A0AAN5CIM8_9BILA</name>
<dbReference type="Proteomes" id="UP001328107">
    <property type="component" value="Unassembled WGS sequence"/>
</dbReference>
<keyword evidence="1" id="KW-0812">Transmembrane</keyword>
<keyword evidence="3" id="KW-1185">Reference proteome</keyword>
<keyword evidence="1" id="KW-0472">Membrane</keyword>
<evidence type="ECO:0008006" key="4">
    <source>
        <dbReference type="Google" id="ProtNLM"/>
    </source>
</evidence>
<feature type="transmembrane region" description="Helical" evidence="1">
    <location>
        <begin position="57"/>
        <end position="80"/>
    </location>
</feature>
<evidence type="ECO:0000256" key="1">
    <source>
        <dbReference type="SAM" id="Phobius"/>
    </source>
</evidence>
<reference evidence="3" key="1">
    <citation type="submission" date="2022-10" db="EMBL/GenBank/DDBJ databases">
        <title>Genome assembly of Pristionchus species.</title>
        <authorList>
            <person name="Yoshida K."/>
            <person name="Sommer R.J."/>
        </authorList>
    </citation>
    <scope>NUCLEOTIDE SEQUENCE [LARGE SCALE GENOMIC DNA]</scope>
    <source>
        <strain evidence="3">RS5460</strain>
    </source>
</reference>
<dbReference type="InterPro" id="IPR019425">
    <property type="entry name" value="7TM_GPCR_serpentine_rcpt_Srt"/>
</dbReference>
<proteinExistence type="predicted"/>
<dbReference type="PANTHER" id="PTHR23021">
    <property type="entry name" value="SERPENTINE RECEPTOR, CLASS T"/>
    <property type="match status" value="1"/>
</dbReference>
<keyword evidence="1" id="KW-1133">Transmembrane helix</keyword>
<feature type="transmembrane region" description="Helical" evidence="1">
    <location>
        <begin position="92"/>
        <end position="114"/>
    </location>
</feature>
<dbReference type="EMBL" id="BTRK01000004">
    <property type="protein sequence ID" value="GMR45111.1"/>
    <property type="molecule type" value="Genomic_DNA"/>
</dbReference>
<dbReference type="PANTHER" id="PTHR23021:SF11">
    <property type="entry name" value="SERPENTINE RECEPTOR, CLASS T"/>
    <property type="match status" value="1"/>
</dbReference>
<dbReference type="SUPFAM" id="SSF81321">
    <property type="entry name" value="Family A G protein-coupled receptor-like"/>
    <property type="match status" value="1"/>
</dbReference>
<sequence length="306" mass="34768">QYFSRIMPPGPAWRELGEVRFVYGYWSIGSGVIAEALYFPCMLALRAESRNSCYKIMLWISLVDMLTLLVSSIFFGIGLIHGDVFCARPLWYFWLGAYGIGCWTASCLGCLTLVCNRLAELLDRGWMFEGRRTYVFLAISTLYGVAFTFFTPPPLFNSKYQSYFFDPHIDESGEYLYRNIPHAVNNLTLVVLSTFLYAALCIIIFKKQSSAQGAMATVVGRTRLKASRAVFLQAAVICFGNFTSSIMYVYFNFFYTPPALVIFGQVAWQLGLSLQPIIYLLVNTKIRSYIFALLGITRFMQRSTTT</sequence>
<feature type="transmembrane region" description="Helical" evidence="1">
    <location>
        <begin position="230"/>
        <end position="253"/>
    </location>
</feature>
<dbReference type="Pfam" id="PF10321">
    <property type="entry name" value="7TM_GPCR_Srt"/>
    <property type="match status" value="1"/>
</dbReference>
<protein>
    <recommendedName>
        <fullName evidence="4">G protein-coupled receptor</fullName>
    </recommendedName>
</protein>
<feature type="transmembrane region" description="Helical" evidence="1">
    <location>
        <begin position="134"/>
        <end position="151"/>
    </location>
</feature>
<feature type="transmembrane region" description="Helical" evidence="1">
    <location>
        <begin position="23"/>
        <end position="45"/>
    </location>
</feature>